<dbReference type="FunFam" id="3.40.430.10:FF:000001">
    <property type="entry name" value="Dihydrofolate reductase"/>
    <property type="match status" value="1"/>
</dbReference>
<dbReference type="GO" id="GO:0004146">
    <property type="term" value="F:dihydrofolate reductase activity"/>
    <property type="evidence" value="ECO:0007669"/>
    <property type="project" value="UniProtKB-EC"/>
</dbReference>
<evidence type="ECO:0000256" key="2">
    <source>
        <dbReference type="ARBA" id="ARBA00009539"/>
    </source>
</evidence>
<evidence type="ECO:0000256" key="6">
    <source>
        <dbReference type="ARBA" id="ARBA00023002"/>
    </source>
</evidence>
<dbReference type="GO" id="GO:0005829">
    <property type="term" value="C:cytosol"/>
    <property type="evidence" value="ECO:0007669"/>
    <property type="project" value="TreeGrafter"/>
</dbReference>
<evidence type="ECO:0000256" key="7">
    <source>
        <dbReference type="ARBA" id="ARBA00025067"/>
    </source>
</evidence>
<dbReference type="Pfam" id="PF00186">
    <property type="entry name" value="DHFR_1"/>
    <property type="match status" value="1"/>
</dbReference>
<keyword evidence="4 8" id="KW-0554">One-carbon metabolism</keyword>
<comment type="similarity">
    <text evidence="2 8 9">Belongs to the dihydrofolate reductase family.</text>
</comment>
<dbReference type="PROSITE" id="PS51330">
    <property type="entry name" value="DHFR_2"/>
    <property type="match status" value="1"/>
</dbReference>
<dbReference type="InterPro" id="IPR017925">
    <property type="entry name" value="DHFR_CS"/>
</dbReference>
<proteinExistence type="inferred from homology"/>
<dbReference type="Gene3D" id="3.40.430.10">
    <property type="entry name" value="Dihydrofolate Reductase, subunit A"/>
    <property type="match status" value="1"/>
</dbReference>
<dbReference type="PIRSF" id="PIRSF000194">
    <property type="entry name" value="DHFR"/>
    <property type="match status" value="1"/>
</dbReference>
<organism evidence="11">
    <name type="scientific">uncultured Thiotrichaceae bacterium</name>
    <dbReference type="NCBI Taxonomy" id="298394"/>
    <lineage>
        <taxon>Bacteria</taxon>
        <taxon>Pseudomonadati</taxon>
        <taxon>Pseudomonadota</taxon>
        <taxon>Gammaproteobacteria</taxon>
        <taxon>Thiotrichales</taxon>
        <taxon>Thiotrichaceae</taxon>
        <taxon>environmental samples</taxon>
    </lineage>
</organism>
<dbReference type="InterPro" id="IPR012259">
    <property type="entry name" value="DHFR"/>
</dbReference>
<dbReference type="PROSITE" id="PS00075">
    <property type="entry name" value="DHFR_1"/>
    <property type="match status" value="1"/>
</dbReference>
<accession>A0A6S6SNF1</accession>
<evidence type="ECO:0000256" key="5">
    <source>
        <dbReference type="ARBA" id="ARBA00022857"/>
    </source>
</evidence>
<dbReference type="EMBL" id="CACVAY010000032">
    <property type="protein sequence ID" value="CAA6806917.1"/>
    <property type="molecule type" value="Genomic_DNA"/>
</dbReference>
<dbReference type="GO" id="GO:0070401">
    <property type="term" value="F:NADP+ binding"/>
    <property type="evidence" value="ECO:0007669"/>
    <property type="project" value="UniProtKB-ARBA"/>
</dbReference>
<dbReference type="InterPro" id="IPR001796">
    <property type="entry name" value="DHFR_dom"/>
</dbReference>
<dbReference type="PANTHER" id="PTHR48069:SF3">
    <property type="entry name" value="DIHYDROFOLATE REDUCTASE"/>
    <property type="match status" value="1"/>
</dbReference>
<evidence type="ECO:0000256" key="3">
    <source>
        <dbReference type="ARBA" id="ARBA00012856"/>
    </source>
</evidence>
<evidence type="ECO:0000259" key="10">
    <source>
        <dbReference type="PROSITE" id="PS51330"/>
    </source>
</evidence>
<dbReference type="EC" id="1.5.1.3" evidence="3 8"/>
<dbReference type="AlphaFoldDB" id="A0A6S6SNF1"/>
<evidence type="ECO:0000313" key="11">
    <source>
        <dbReference type="EMBL" id="CAA6806917.1"/>
    </source>
</evidence>
<evidence type="ECO:0000256" key="4">
    <source>
        <dbReference type="ARBA" id="ARBA00022563"/>
    </source>
</evidence>
<comment type="function">
    <text evidence="7 8">Key enzyme in folate metabolism. Catalyzes an essential reaction for de novo glycine and purine synthesis, and for DNA precursor synthesis.</text>
</comment>
<name>A0A6S6SNF1_9GAMM</name>
<evidence type="ECO:0000256" key="1">
    <source>
        <dbReference type="ARBA" id="ARBA00004903"/>
    </source>
</evidence>
<evidence type="ECO:0000256" key="8">
    <source>
        <dbReference type="PIRNR" id="PIRNR000194"/>
    </source>
</evidence>
<keyword evidence="5 8" id="KW-0521">NADP</keyword>
<dbReference type="PRINTS" id="PR00070">
    <property type="entry name" value="DHFR"/>
</dbReference>
<comment type="catalytic activity">
    <reaction evidence="8">
        <text>(6S)-5,6,7,8-tetrahydrofolate + NADP(+) = 7,8-dihydrofolate + NADPH + H(+)</text>
        <dbReference type="Rhea" id="RHEA:15009"/>
        <dbReference type="ChEBI" id="CHEBI:15378"/>
        <dbReference type="ChEBI" id="CHEBI:57451"/>
        <dbReference type="ChEBI" id="CHEBI:57453"/>
        <dbReference type="ChEBI" id="CHEBI:57783"/>
        <dbReference type="ChEBI" id="CHEBI:58349"/>
        <dbReference type="EC" id="1.5.1.3"/>
    </reaction>
</comment>
<dbReference type="GO" id="GO:0006730">
    <property type="term" value="P:one-carbon metabolic process"/>
    <property type="evidence" value="ECO:0007669"/>
    <property type="project" value="UniProtKB-KW"/>
</dbReference>
<evidence type="ECO:0000256" key="9">
    <source>
        <dbReference type="RuleBase" id="RU004474"/>
    </source>
</evidence>
<feature type="domain" description="DHFR" evidence="10">
    <location>
        <begin position="1"/>
        <end position="160"/>
    </location>
</feature>
<dbReference type="GO" id="GO:0046452">
    <property type="term" value="P:dihydrofolate metabolic process"/>
    <property type="evidence" value="ECO:0007669"/>
    <property type="project" value="TreeGrafter"/>
</dbReference>
<dbReference type="InterPro" id="IPR024072">
    <property type="entry name" value="DHFR-like_dom_sf"/>
</dbReference>
<dbReference type="UniPathway" id="UPA00077">
    <property type="reaction ID" value="UER00158"/>
</dbReference>
<gene>
    <name evidence="11" type="ORF">HELGO_WM12250</name>
</gene>
<dbReference type="GO" id="GO:0046655">
    <property type="term" value="P:folic acid metabolic process"/>
    <property type="evidence" value="ECO:0007669"/>
    <property type="project" value="TreeGrafter"/>
</dbReference>
<sequence>MLSMIVAMDKHRVIGVKNTIPWRLSADLQYFKSITMGKPIIMGRKTYDSIGRPLPGRRNIILSRQTDLAIEGCETFDSPEAVNQELVDSDEVMIIGGEQIYKLFMPFASKLYVTEVDTEVAEGDAYFSMFDPVEWRETSREYFSKDEKNECNYCFVVYERVAC</sequence>
<reference evidence="11" key="1">
    <citation type="submission" date="2020-01" db="EMBL/GenBank/DDBJ databases">
        <authorList>
            <person name="Meier V. D."/>
            <person name="Meier V D."/>
        </authorList>
    </citation>
    <scope>NUCLEOTIDE SEQUENCE</scope>
    <source>
        <strain evidence="11">HLG_WM_MAG_07</strain>
    </source>
</reference>
<dbReference type="PANTHER" id="PTHR48069">
    <property type="entry name" value="DIHYDROFOLATE REDUCTASE"/>
    <property type="match status" value="1"/>
</dbReference>
<keyword evidence="6 8" id="KW-0560">Oxidoreductase</keyword>
<comment type="pathway">
    <text evidence="1 8">Cofactor biosynthesis; tetrahydrofolate biosynthesis; 5,6,7,8-tetrahydrofolate from 7,8-dihydrofolate: step 1/1.</text>
</comment>
<dbReference type="CDD" id="cd00209">
    <property type="entry name" value="DHFR"/>
    <property type="match status" value="1"/>
</dbReference>
<dbReference type="GO" id="GO:0046654">
    <property type="term" value="P:tetrahydrofolate biosynthetic process"/>
    <property type="evidence" value="ECO:0007669"/>
    <property type="project" value="UniProtKB-UniPathway"/>
</dbReference>
<protein>
    <recommendedName>
        <fullName evidence="3 8">Dihydrofolate reductase</fullName>
        <ecNumber evidence="3 8">1.5.1.3</ecNumber>
    </recommendedName>
</protein>
<dbReference type="SUPFAM" id="SSF53597">
    <property type="entry name" value="Dihydrofolate reductase-like"/>
    <property type="match status" value="1"/>
</dbReference>